<evidence type="ECO:0000259" key="1">
    <source>
        <dbReference type="Pfam" id="PF26054"/>
    </source>
</evidence>
<dbReference type="InterPro" id="IPR059102">
    <property type="entry name" value="PHD_PHF7/G2E3-like"/>
</dbReference>
<keyword evidence="3" id="KW-1185">Reference proteome</keyword>
<name>A0A2P4S3L8_BAMTH</name>
<feature type="non-terminal residue" evidence="2">
    <location>
        <position position="1"/>
    </location>
</feature>
<reference evidence="2 3" key="1">
    <citation type="submission" date="2018-01" db="EMBL/GenBank/DDBJ databases">
        <title>Comparison of the Chinese Bamboo Partridge and Red Junglefowl genome sequences highlights the importance of demography in genome evolution.</title>
        <authorList>
            <person name="Tiley G.P."/>
            <person name="Kimball R.T."/>
            <person name="Braun E.L."/>
            <person name="Burleigh J.G."/>
        </authorList>
    </citation>
    <scope>NUCLEOTIDE SEQUENCE [LARGE SCALE GENOMIC DNA]</scope>
    <source>
        <strain evidence="2">RTK389</strain>
        <tissue evidence="2">Blood</tissue>
    </source>
</reference>
<sequence>PQQAWPIADLNMGLSIIGKLEPGKPTWEDNNAYESPGIRHRRCDASNCLYPPGREEAEEEGPWQLLLCSSCAARGTHRWCSNLSHSSTSWECNACAGQGTGTRQ</sequence>
<dbReference type="EMBL" id="PPHD01118544">
    <property type="protein sequence ID" value="POI18706.1"/>
    <property type="molecule type" value="Genomic_DNA"/>
</dbReference>
<dbReference type="PANTHER" id="PTHR12420">
    <property type="entry name" value="PHD FINGER PROTEIN"/>
    <property type="match status" value="1"/>
</dbReference>
<protein>
    <recommendedName>
        <fullName evidence="1">PHF7/G2E3-like PHD zinc finger domain-containing protein</fullName>
    </recommendedName>
</protein>
<dbReference type="InterPro" id="IPR051188">
    <property type="entry name" value="PHD-type_Zinc_Finger"/>
</dbReference>
<accession>A0A2P4S3L8</accession>
<organism evidence="2 3">
    <name type="scientific">Bambusicola thoracicus</name>
    <name type="common">Chinese bamboo-partridge</name>
    <name type="synonym">Perdix thoracica</name>
    <dbReference type="NCBI Taxonomy" id="9083"/>
    <lineage>
        <taxon>Eukaryota</taxon>
        <taxon>Metazoa</taxon>
        <taxon>Chordata</taxon>
        <taxon>Craniata</taxon>
        <taxon>Vertebrata</taxon>
        <taxon>Euteleostomi</taxon>
        <taxon>Archelosauria</taxon>
        <taxon>Archosauria</taxon>
        <taxon>Dinosauria</taxon>
        <taxon>Saurischia</taxon>
        <taxon>Theropoda</taxon>
        <taxon>Coelurosauria</taxon>
        <taxon>Aves</taxon>
        <taxon>Neognathae</taxon>
        <taxon>Galloanserae</taxon>
        <taxon>Galliformes</taxon>
        <taxon>Phasianidae</taxon>
        <taxon>Perdicinae</taxon>
        <taxon>Bambusicola</taxon>
    </lineage>
</organism>
<dbReference type="Gene3D" id="3.30.40.10">
    <property type="entry name" value="Zinc/RING finger domain, C3HC4 (zinc finger)"/>
    <property type="match status" value="1"/>
</dbReference>
<dbReference type="AlphaFoldDB" id="A0A2P4S3L8"/>
<comment type="caution">
    <text evidence="2">The sequence shown here is derived from an EMBL/GenBank/DDBJ whole genome shotgun (WGS) entry which is preliminary data.</text>
</comment>
<gene>
    <name evidence="2" type="ORF">CIB84_017550</name>
</gene>
<dbReference type="InterPro" id="IPR011011">
    <property type="entry name" value="Znf_FYVE_PHD"/>
</dbReference>
<dbReference type="Pfam" id="PF26054">
    <property type="entry name" value="PHD_G2E3"/>
    <property type="match status" value="1"/>
</dbReference>
<feature type="domain" description="PHF7/G2E3-like PHD zinc finger" evidence="1">
    <location>
        <begin position="39"/>
        <end position="96"/>
    </location>
</feature>
<evidence type="ECO:0000313" key="3">
    <source>
        <dbReference type="Proteomes" id="UP000237246"/>
    </source>
</evidence>
<dbReference type="Proteomes" id="UP000237246">
    <property type="component" value="Unassembled WGS sequence"/>
</dbReference>
<dbReference type="OrthoDB" id="9118553at2759"/>
<evidence type="ECO:0000313" key="2">
    <source>
        <dbReference type="EMBL" id="POI18706.1"/>
    </source>
</evidence>
<proteinExistence type="predicted"/>
<dbReference type="InterPro" id="IPR013083">
    <property type="entry name" value="Znf_RING/FYVE/PHD"/>
</dbReference>
<dbReference type="SUPFAM" id="SSF57903">
    <property type="entry name" value="FYVE/PHD zinc finger"/>
    <property type="match status" value="1"/>
</dbReference>
<dbReference type="PANTHER" id="PTHR12420:SF47">
    <property type="entry name" value="PHD FINGER PROTEIN 7"/>
    <property type="match status" value="1"/>
</dbReference>
<dbReference type="GO" id="GO:0005634">
    <property type="term" value="C:nucleus"/>
    <property type="evidence" value="ECO:0007669"/>
    <property type="project" value="TreeGrafter"/>
</dbReference>